<sequence length="117" mass="13145">MGQLRDEQRQRAISALNGFLSTPLSDLIQPSPDRGVTSVLQLFQQVVTTVPAYQRFLAEYYQSIPNIKTLEDFQTLPLITKENYLRQYSLSQLCRNGQLETCDLIAVSSGSTGNPTF</sequence>
<organism evidence="1 2">
    <name type="scientific">Planktothrix tepida PCC 9214</name>
    <dbReference type="NCBI Taxonomy" id="671072"/>
    <lineage>
        <taxon>Bacteria</taxon>
        <taxon>Bacillati</taxon>
        <taxon>Cyanobacteriota</taxon>
        <taxon>Cyanophyceae</taxon>
        <taxon>Oscillatoriophycideae</taxon>
        <taxon>Oscillatoriales</taxon>
        <taxon>Microcoleaceae</taxon>
        <taxon>Planktothrix</taxon>
    </lineage>
</organism>
<gene>
    <name evidence="1" type="ORF">PL9214430080</name>
</gene>
<proteinExistence type="predicted"/>
<dbReference type="STRING" id="671072.PL9214430080"/>
<dbReference type="AlphaFoldDB" id="A0A1J1LJN6"/>
<reference evidence="2" key="1">
    <citation type="submission" date="2015-10" db="EMBL/GenBank/DDBJ databases">
        <authorList>
            <person name="Regsiter A."/>
            <person name="william w."/>
        </authorList>
    </citation>
    <scope>NUCLEOTIDE SEQUENCE [LARGE SCALE GENOMIC DNA]</scope>
</reference>
<evidence type="ECO:0000313" key="2">
    <source>
        <dbReference type="Proteomes" id="UP000184315"/>
    </source>
</evidence>
<dbReference type="Gene3D" id="3.40.50.12780">
    <property type="entry name" value="N-terminal domain of ligase-like"/>
    <property type="match status" value="1"/>
</dbReference>
<accession>A0A1J1LJN6</accession>
<dbReference type="RefSeq" id="WP_245824233.1">
    <property type="nucleotide sequence ID" value="NZ_LN889796.1"/>
</dbReference>
<dbReference type="InterPro" id="IPR042099">
    <property type="entry name" value="ANL_N_sf"/>
</dbReference>
<dbReference type="GO" id="GO:0016874">
    <property type="term" value="F:ligase activity"/>
    <property type="evidence" value="ECO:0007669"/>
    <property type="project" value="UniProtKB-KW"/>
</dbReference>
<dbReference type="Proteomes" id="UP000184315">
    <property type="component" value="Unassembled WGS sequence"/>
</dbReference>
<dbReference type="EMBL" id="CZDF01000148">
    <property type="protein sequence ID" value="CUR32108.1"/>
    <property type="molecule type" value="Genomic_DNA"/>
</dbReference>
<protein>
    <submittedName>
        <fullName evidence="1">Phenylacetate-CoA ligase</fullName>
    </submittedName>
</protein>
<keyword evidence="1" id="KW-0436">Ligase</keyword>
<keyword evidence="2" id="KW-1185">Reference proteome</keyword>
<name>A0A1J1LJN6_9CYAN</name>
<evidence type="ECO:0000313" key="1">
    <source>
        <dbReference type="EMBL" id="CUR32108.1"/>
    </source>
</evidence>